<feature type="compositionally biased region" description="Low complexity" evidence="10">
    <location>
        <begin position="311"/>
        <end position="326"/>
    </location>
</feature>
<dbReference type="SUPFAM" id="SSF50978">
    <property type="entry name" value="WD40 repeat-like"/>
    <property type="match status" value="1"/>
</dbReference>
<feature type="domain" description="CAF1B/HIR1 beta-propeller" evidence="11">
    <location>
        <begin position="57"/>
        <end position="242"/>
    </location>
</feature>
<dbReference type="GO" id="GO:0005634">
    <property type="term" value="C:nucleus"/>
    <property type="evidence" value="ECO:0007669"/>
    <property type="project" value="UniProtKB-SubCell"/>
</dbReference>
<feature type="region of interest" description="Disordered" evidence="10">
    <location>
        <begin position="429"/>
        <end position="458"/>
    </location>
</feature>
<feature type="repeat" description="WD" evidence="9">
    <location>
        <begin position="210"/>
        <end position="240"/>
    </location>
</feature>
<dbReference type="InterPro" id="IPR055410">
    <property type="entry name" value="Beta-prop_CAF1B_HIR1"/>
</dbReference>
<dbReference type="GO" id="GO:0006281">
    <property type="term" value="P:DNA repair"/>
    <property type="evidence" value="ECO:0007669"/>
    <property type="project" value="UniProtKB-KW"/>
</dbReference>
<evidence type="ECO:0000256" key="6">
    <source>
        <dbReference type="ARBA" id="ARBA00022853"/>
    </source>
</evidence>
<dbReference type="AlphaFoldDB" id="A0AA38HAM1"/>
<feature type="compositionally biased region" description="Low complexity" evidence="10">
    <location>
        <begin position="757"/>
        <end position="774"/>
    </location>
</feature>
<feature type="region of interest" description="Disordered" evidence="10">
    <location>
        <begin position="522"/>
        <end position="549"/>
    </location>
</feature>
<accession>A0AA38HAM1</accession>
<evidence type="ECO:0000256" key="8">
    <source>
        <dbReference type="ARBA" id="ARBA00023242"/>
    </source>
</evidence>
<feature type="compositionally biased region" description="Polar residues" evidence="10">
    <location>
        <begin position="285"/>
        <end position="297"/>
    </location>
</feature>
<evidence type="ECO:0000256" key="7">
    <source>
        <dbReference type="ARBA" id="ARBA00023204"/>
    </source>
</evidence>
<name>A0AA38HAM1_9TREE</name>
<dbReference type="InterPro" id="IPR015943">
    <property type="entry name" value="WD40/YVTN_repeat-like_dom_sf"/>
</dbReference>
<gene>
    <name evidence="12" type="ORF">MKK02DRAFT_37367</name>
</gene>
<evidence type="ECO:0000259" key="11">
    <source>
        <dbReference type="Pfam" id="PF24105"/>
    </source>
</evidence>
<feature type="region of interest" description="Disordered" evidence="10">
    <location>
        <begin position="649"/>
        <end position="819"/>
    </location>
</feature>
<keyword evidence="8" id="KW-0539">Nucleus</keyword>
<dbReference type="GO" id="GO:0033186">
    <property type="term" value="C:CAF-1 complex"/>
    <property type="evidence" value="ECO:0007669"/>
    <property type="project" value="TreeGrafter"/>
</dbReference>
<evidence type="ECO:0000256" key="1">
    <source>
        <dbReference type="ARBA" id="ARBA00004123"/>
    </source>
</evidence>
<dbReference type="PROSITE" id="PS50294">
    <property type="entry name" value="WD_REPEATS_REGION"/>
    <property type="match status" value="2"/>
</dbReference>
<feature type="repeat" description="WD" evidence="9">
    <location>
        <begin position="168"/>
        <end position="209"/>
    </location>
</feature>
<keyword evidence="13" id="KW-1185">Reference proteome</keyword>
<evidence type="ECO:0000256" key="10">
    <source>
        <dbReference type="SAM" id="MobiDB-lite"/>
    </source>
</evidence>
<evidence type="ECO:0000256" key="5">
    <source>
        <dbReference type="ARBA" id="ARBA00022763"/>
    </source>
</evidence>
<feature type="compositionally biased region" description="Polar residues" evidence="10">
    <location>
        <begin position="725"/>
        <end position="740"/>
    </location>
</feature>
<evidence type="ECO:0000313" key="13">
    <source>
        <dbReference type="Proteomes" id="UP001164286"/>
    </source>
</evidence>
<keyword evidence="5" id="KW-0227">DNA damage</keyword>
<evidence type="ECO:0000256" key="2">
    <source>
        <dbReference type="ARBA" id="ARBA00007306"/>
    </source>
</evidence>
<dbReference type="Gene3D" id="2.130.10.10">
    <property type="entry name" value="YVTN repeat-like/Quinoprotein amine dehydrogenase"/>
    <property type="match status" value="2"/>
</dbReference>
<dbReference type="PANTHER" id="PTHR15271">
    <property type="entry name" value="CHROMATIN ASSEMBLY FACTOR 1 SUBUNIT B"/>
    <property type="match status" value="1"/>
</dbReference>
<dbReference type="EMBL" id="JAKWFO010000005">
    <property type="protein sequence ID" value="KAI9637053.1"/>
    <property type="molecule type" value="Genomic_DNA"/>
</dbReference>
<feature type="compositionally biased region" description="Low complexity" evidence="10">
    <location>
        <begin position="266"/>
        <end position="284"/>
    </location>
</feature>
<feature type="region of interest" description="Disordered" evidence="10">
    <location>
        <begin position="256"/>
        <end position="381"/>
    </location>
</feature>
<keyword evidence="3 9" id="KW-0853">WD repeat</keyword>
<comment type="subcellular location">
    <subcellularLocation>
        <location evidence="1">Nucleus</location>
    </subcellularLocation>
</comment>
<organism evidence="12 13">
    <name type="scientific">Dioszegia hungarica</name>
    <dbReference type="NCBI Taxonomy" id="4972"/>
    <lineage>
        <taxon>Eukaryota</taxon>
        <taxon>Fungi</taxon>
        <taxon>Dikarya</taxon>
        <taxon>Basidiomycota</taxon>
        <taxon>Agaricomycotina</taxon>
        <taxon>Tremellomycetes</taxon>
        <taxon>Tremellales</taxon>
        <taxon>Bulleribasidiaceae</taxon>
        <taxon>Dioszegia</taxon>
    </lineage>
</organism>
<keyword evidence="4" id="KW-0677">Repeat</keyword>
<keyword evidence="7" id="KW-0234">DNA repair</keyword>
<dbReference type="GeneID" id="77728837"/>
<comment type="similarity">
    <text evidence="2">Belongs to the WD repeat HIR1 family.</text>
</comment>
<dbReference type="InterPro" id="IPR036322">
    <property type="entry name" value="WD40_repeat_dom_sf"/>
</dbReference>
<feature type="compositionally biased region" description="Polar residues" evidence="10">
    <location>
        <begin position="337"/>
        <end position="350"/>
    </location>
</feature>
<dbReference type="FunFam" id="2.130.10.10:FF:001010">
    <property type="entry name" value="Chromatin assembly factor 1 subunit B"/>
    <property type="match status" value="1"/>
</dbReference>
<dbReference type="InterPro" id="IPR001680">
    <property type="entry name" value="WD40_rpt"/>
</dbReference>
<evidence type="ECO:0000313" key="12">
    <source>
        <dbReference type="EMBL" id="KAI9637053.1"/>
    </source>
</evidence>
<sequence length="819" mass="87503">MRPKVLEIAWHETQAVYSCDFQPLPPAQLKRLLPIGHDDEDGKDKERERERAVIAGGRSYRMATAGGDSKVRLWMIHPNIPLANLSAHVAATGQDIAPHPPRAEYLTTLSKHTAAVNVARFSPNGQTLASAGDDGNVILWVPSDKPVTNFGETSEEVDKENWRLQKMLQVTTKHVYDLAWSPDGEFFIAGSTDNTATIWKASTGECVFALREHSHNVQGVSWDPLNEYIATQSSDRSVHVNTFLFRNGLPDVHPVSRASRMELRQSRTPSMPSSSRPSMVRRGSATSDAGSAITSASELPDLFPGLPPVPHSASATPITPSASVPSTPLPGAAMNPPHSTTKPGSRRSSFSGSQAAGSPALSAAAFPGRGRSPSPMPQLPAIRAPPPAIMQKLYGDESVTRFFRRLSFSPDGSLLMTPAGQIEDQLFKGSPMLGPRSMSQDGSEPPVPAGGLTRPKNIDAGRPTVFIYSRANLARAPIAHLPGHKTASVAIRFSPIFYDLRSHASNAEPKHVMLDREEKGPVHVSLTMPPPPPPPKEKDGKKEDEKEKKEGALGSVFALPYRLIYAVACQDSVLLYDTQQAGPIAIFRGLHYAGFTDIAWSPDGQTLMLASSDGYCSIVVFDLAELGTVHPTQQHHRQLAAIAQNHASHPVPAPLHHHSSSLSNSGGQRDSFGGASVPHSPAASMMRQSPAPTRSEREGSTSSSVLGLGPSQSLNLPLFVPPPSASSSTDRTDHVISTPSEEVDAYSWRTGRGGRSGSESSASASVSTMAGAAGRLPSGGEQYEKRPSSAQGGQGDGAAEEQPKKKRRVVLTHLGSEDS</sequence>
<dbReference type="PROSITE" id="PS50082">
    <property type="entry name" value="WD_REPEATS_2"/>
    <property type="match status" value="3"/>
</dbReference>
<feature type="compositionally biased region" description="Basic and acidic residues" evidence="10">
    <location>
        <begin position="535"/>
        <end position="549"/>
    </location>
</feature>
<dbReference type="Proteomes" id="UP001164286">
    <property type="component" value="Unassembled WGS sequence"/>
</dbReference>
<evidence type="ECO:0000256" key="9">
    <source>
        <dbReference type="PROSITE-ProRule" id="PRU00221"/>
    </source>
</evidence>
<comment type="caution">
    <text evidence="12">The sequence shown here is derived from an EMBL/GenBank/DDBJ whole genome shotgun (WGS) entry which is preliminary data.</text>
</comment>
<keyword evidence="6" id="KW-0156">Chromatin regulator</keyword>
<dbReference type="Pfam" id="PF24105">
    <property type="entry name" value="Beta-prop_CAF1B_HIR1"/>
    <property type="match status" value="2"/>
</dbReference>
<dbReference type="SMART" id="SM00320">
    <property type="entry name" value="WD40"/>
    <property type="match status" value="5"/>
</dbReference>
<feature type="domain" description="CAF1B/HIR1 beta-propeller" evidence="11">
    <location>
        <begin position="438"/>
        <end position="626"/>
    </location>
</feature>
<dbReference type="GO" id="GO:0006335">
    <property type="term" value="P:DNA replication-dependent chromatin assembly"/>
    <property type="evidence" value="ECO:0007669"/>
    <property type="project" value="InterPro"/>
</dbReference>
<dbReference type="InterPro" id="IPR045145">
    <property type="entry name" value="PTHR15271"/>
</dbReference>
<evidence type="ECO:0000256" key="4">
    <source>
        <dbReference type="ARBA" id="ARBA00022737"/>
    </source>
</evidence>
<protein>
    <submittedName>
        <fullName evidence="12">WD40-repeat-containing domain protein</fullName>
    </submittedName>
</protein>
<reference evidence="12" key="1">
    <citation type="journal article" date="2022" name="G3 (Bethesda)">
        <title>High quality genome of the basidiomycete yeast Dioszegia hungarica PDD-24b-2 isolated from cloud water.</title>
        <authorList>
            <person name="Jarrige D."/>
            <person name="Haridas S."/>
            <person name="Bleykasten-Grosshans C."/>
            <person name="Joly M."/>
            <person name="Nadalig T."/>
            <person name="Sancelme M."/>
            <person name="Vuilleumier S."/>
            <person name="Grigoriev I.V."/>
            <person name="Amato P."/>
            <person name="Bringel F."/>
        </authorList>
    </citation>
    <scope>NUCLEOTIDE SEQUENCE</scope>
    <source>
        <strain evidence="12">PDD-24b-2</strain>
    </source>
</reference>
<proteinExistence type="inferred from homology"/>
<evidence type="ECO:0000256" key="3">
    <source>
        <dbReference type="ARBA" id="ARBA00022574"/>
    </source>
</evidence>
<feature type="repeat" description="WD" evidence="9">
    <location>
        <begin position="109"/>
        <end position="140"/>
    </location>
</feature>
<dbReference type="PANTHER" id="PTHR15271:SF4">
    <property type="entry name" value="CHROMATIN ASSEMBLY FACTOR 1 SUBUNIT B"/>
    <property type="match status" value="1"/>
</dbReference>
<dbReference type="GO" id="GO:0006334">
    <property type="term" value="P:nucleosome assembly"/>
    <property type="evidence" value="ECO:0007669"/>
    <property type="project" value="TreeGrafter"/>
</dbReference>
<feature type="compositionally biased region" description="Low complexity" evidence="10">
    <location>
        <begin position="351"/>
        <end position="365"/>
    </location>
</feature>
<dbReference type="RefSeq" id="XP_052946830.1">
    <property type="nucleotide sequence ID" value="XM_053089632.1"/>
</dbReference>